<evidence type="ECO:0000256" key="16">
    <source>
        <dbReference type="RuleBase" id="RU000312"/>
    </source>
</evidence>
<dbReference type="EC" id="2.7.10.1" evidence="16"/>
<dbReference type="FunFam" id="1.10.510.10:FF:000341">
    <property type="entry name" value="Tyrosine-protein kinase receptor"/>
    <property type="match status" value="1"/>
</dbReference>
<comment type="subcellular location">
    <subcellularLocation>
        <location evidence="1">Membrane</location>
        <topology evidence="1">Single-pass membrane protein</topology>
    </subcellularLocation>
</comment>
<keyword evidence="8 15" id="KW-0067">ATP-binding</keyword>
<dbReference type="InterPro" id="IPR003961">
    <property type="entry name" value="FN3_dom"/>
</dbReference>
<feature type="compositionally biased region" description="Low complexity" evidence="17">
    <location>
        <begin position="1497"/>
        <end position="1506"/>
    </location>
</feature>
<evidence type="ECO:0000259" key="20">
    <source>
        <dbReference type="PROSITE" id="PS50853"/>
    </source>
</evidence>
<dbReference type="InterPro" id="IPR000719">
    <property type="entry name" value="Prot_kinase_dom"/>
</dbReference>
<comment type="similarity">
    <text evidence="16">Belongs to the protein kinase superfamily. Tyr protein kinase family. Insulin receptor subfamily.</text>
</comment>
<evidence type="ECO:0000256" key="1">
    <source>
        <dbReference type="ARBA" id="ARBA00004167"/>
    </source>
</evidence>
<feature type="domain" description="Fibronectin type-III" evidence="20">
    <location>
        <begin position="266"/>
        <end position="359"/>
    </location>
</feature>
<dbReference type="Gene3D" id="3.30.200.20">
    <property type="entry name" value="Phosphorylase Kinase, domain 1"/>
    <property type="match status" value="1"/>
</dbReference>
<evidence type="ECO:0000256" key="14">
    <source>
        <dbReference type="ARBA" id="ARBA00051243"/>
    </source>
</evidence>
<dbReference type="PROSITE" id="PS00107">
    <property type="entry name" value="PROTEIN_KINASE_ATP"/>
    <property type="match status" value="1"/>
</dbReference>
<feature type="region of interest" description="Disordered" evidence="17">
    <location>
        <begin position="1442"/>
        <end position="1474"/>
    </location>
</feature>
<feature type="transmembrane region" description="Helical" evidence="18">
    <location>
        <begin position="482"/>
        <end position="507"/>
    </location>
</feature>
<comment type="catalytic activity">
    <reaction evidence="14 16">
        <text>L-tyrosyl-[protein] + ATP = O-phospho-L-tyrosyl-[protein] + ADP + H(+)</text>
        <dbReference type="Rhea" id="RHEA:10596"/>
        <dbReference type="Rhea" id="RHEA-COMP:10136"/>
        <dbReference type="Rhea" id="RHEA-COMP:20101"/>
        <dbReference type="ChEBI" id="CHEBI:15378"/>
        <dbReference type="ChEBI" id="CHEBI:30616"/>
        <dbReference type="ChEBI" id="CHEBI:46858"/>
        <dbReference type="ChEBI" id="CHEBI:61978"/>
        <dbReference type="ChEBI" id="CHEBI:456216"/>
        <dbReference type="EC" id="2.7.10.1"/>
    </reaction>
</comment>
<evidence type="ECO:0000256" key="2">
    <source>
        <dbReference type="ARBA" id="ARBA00022553"/>
    </source>
</evidence>
<dbReference type="STRING" id="418985.A0A1V9XAA5"/>
<dbReference type="GO" id="GO:0005524">
    <property type="term" value="F:ATP binding"/>
    <property type="evidence" value="ECO:0007669"/>
    <property type="project" value="UniProtKB-UniRule"/>
</dbReference>
<dbReference type="InParanoid" id="A0A1V9XAA5"/>
<keyword evidence="12 16" id="KW-0675">Receptor</keyword>
<evidence type="ECO:0000256" key="10">
    <source>
        <dbReference type="ARBA" id="ARBA00023136"/>
    </source>
</evidence>
<protein>
    <recommendedName>
        <fullName evidence="16">Tyrosine-protein kinase receptor</fullName>
        <ecNumber evidence="16">2.7.10.1</ecNumber>
    </recommendedName>
</protein>
<feature type="domain" description="Fibronectin type-III" evidence="20">
    <location>
        <begin position="378"/>
        <end position="473"/>
    </location>
</feature>
<dbReference type="SUPFAM" id="SSF49265">
    <property type="entry name" value="Fibronectin type III"/>
    <property type="match status" value="2"/>
</dbReference>
<feature type="region of interest" description="Disordered" evidence="17">
    <location>
        <begin position="29"/>
        <end position="49"/>
    </location>
</feature>
<dbReference type="Gene3D" id="2.60.40.10">
    <property type="entry name" value="Immunoglobulins"/>
    <property type="match status" value="3"/>
</dbReference>
<feature type="region of interest" description="Disordered" evidence="17">
    <location>
        <begin position="1064"/>
        <end position="1085"/>
    </location>
</feature>
<keyword evidence="13" id="KW-0325">Glycoprotein</keyword>
<evidence type="ECO:0000256" key="18">
    <source>
        <dbReference type="SAM" id="Phobius"/>
    </source>
</evidence>
<dbReference type="GO" id="GO:0032006">
    <property type="term" value="P:regulation of TOR signaling"/>
    <property type="evidence" value="ECO:0007669"/>
    <property type="project" value="TreeGrafter"/>
</dbReference>
<dbReference type="Gene3D" id="1.10.510.10">
    <property type="entry name" value="Transferase(Phosphotransferase) domain 1"/>
    <property type="match status" value="1"/>
</dbReference>
<keyword evidence="22" id="KW-1185">Reference proteome</keyword>
<dbReference type="PROSITE" id="PS00239">
    <property type="entry name" value="RECEPTOR_TYR_KIN_II"/>
    <property type="match status" value="1"/>
</dbReference>
<dbReference type="GO" id="GO:0004714">
    <property type="term" value="F:transmembrane receptor protein tyrosine kinase activity"/>
    <property type="evidence" value="ECO:0007669"/>
    <property type="project" value="UniProtKB-EC"/>
</dbReference>
<feature type="compositionally biased region" description="Polar residues" evidence="17">
    <location>
        <begin position="31"/>
        <end position="49"/>
    </location>
</feature>
<evidence type="ECO:0000256" key="6">
    <source>
        <dbReference type="ARBA" id="ARBA00022741"/>
    </source>
</evidence>
<dbReference type="InterPro" id="IPR001245">
    <property type="entry name" value="Ser-Thr/Tyr_kinase_cat_dom"/>
</dbReference>
<dbReference type="InterPro" id="IPR013783">
    <property type="entry name" value="Ig-like_fold"/>
</dbReference>
<keyword evidence="2 16" id="KW-0597">Phosphoprotein</keyword>
<sequence length="1513" mass="166405">MRGYRTSAPLACALALSTHRWRLALRLHSQKAGTPHSNGPTSDRGQTGQSRLCEKLQVVHSERGVGTAIYNGMPNLTSPSATPILEGLESHTRYVVNYSYIDPYTQKIRGFSPPSVFMTDDAEPNSPRLLSALPLTPDSLEIRWSASEVNRTRKEPRYEVRCFELTPEQAQSLPRQEYQFSSDTAKSYGTNRMNFKNHQHHHKEIGGNETLPVRILYGKLPGGQYNATISDLQPNTAYLVEIVAVNRDKPGMRSTPRFVAGRTFEVPSDLVVGRVENRQIELKWRSAKVGQESFTLEYSLDGHDWQPLAENRSSTQTKSDYDHPFKISGLLPYTEYWFRLRITYRSDNGRRRRFTWPPPEDSGNGLARRFTVRTLEDRPEAPGRPRFLSSDSNLTWEPRASNSGDELAYELQARPRDANATTDWTPVYNGILNQFDARELPLDGQYDFRVRAINSIGFSDWVQTEDPLEIPIMRERAGHTSLLGIAIIVFTVILLMVGLALTTDRLLRRRSIMQKRPHGPSPPVELATLPQLPCTSNFVHQHNELYTFCDVPLTDSELASIPLIDREQIRLNQLLGSGAFGEVYEGVLYGETAQKIAVKMLRKGANEIEKAEFLKEAKLMSNFRHPHILTLLGISFDFNMSFIIMELMEDGDLLSVLRSCRNASASDPETPVGLTLEDLMGMSVDISKGCKYLEEMRFVHRDLAARNCLVASETLDSGRLKRTVKIGDFGLARDVYKSDYYRKEGEGLLPVRWMAPEALLDGVFTNCTDVWAFGVLTWEVLSLGQQPYPAMSNVDVLNYVRAGGVLACPPGCPLELYDLMCRCWAYSPEERPKFYHVLAELEKLQARVHSLTLPTAGTLGGSGLFQNGTAPPTQYNYIIPPTTAAVEHYHHQQHEPHGQQQAPYNARHRLPADTYQRLTSVPLLGLGPAHHNTRMGVDNLAYEPSSASSLISSVHFGPVASLVTSRDLTSVNLLGRQNSLETGLTYLASSRASLTPLGGSLYSLRPCSVTGWPQTHSLTRSLTPMECPSGILNEAPRTAISALKTGESADSLRGLTGSLELEGSSDAETELLGSEPTAPSAVEMDRRGPARITEDAAQAASDIFDGSSNVDSQAEDGDRHLVMIQRMMEDETERSTCSDLSAITTEDEQDNAVALRRDRPRPHSMELLESSSAGVYGAALEGGALLRPSQQRNAQTLARQRASYATALDNVDATIPLSCVSPAHRTKPPDGAGPDWPKPAKSATLGRMTNLTSIRPYYAQNPTKSTLATSGALTLTRHGCPFPQLLYGNGIRQQKPARLVFSGPTKALPTTQLSGPEASGVSAASTAGSGTATLVRWPGAAFATAVAGAPTYAVGATTACPAVHNQTYNHLYHQLKQQQQQQQQQQQPRYIRNNNTDNNNQNNNSGGGNNNNTNNSNAIRLVGHVCAGVDERAMLPSAAVTTTAAHGNGTGRPTQNMTGYRQSAAPASQTVRAAQHPELRKTAYAGIQPYTDNIHTNNGDSDNSNSTRTASWC</sequence>
<dbReference type="PANTHER" id="PTHR24416">
    <property type="entry name" value="TYROSINE-PROTEIN KINASE RECEPTOR"/>
    <property type="match status" value="1"/>
</dbReference>
<evidence type="ECO:0000256" key="4">
    <source>
        <dbReference type="ARBA" id="ARBA00022692"/>
    </source>
</evidence>
<feature type="compositionally biased region" description="Low complexity" evidence="17">
    <location>
        <begin position="1377"/>
        <end position="1416"/>
    </location>
</feature>
<dbReference type="PANTHER" id="PTHR24416:SF527">
    <property type="entry name" value="PROTO-ONCOGENE TYROSINE-PROTEIN KINASE ROS"/>
    <property type="match status" value="1"/>
</dbReference>
<dbReference type="PROSITE" id="PS00109">
    <property type="entry name" value="PROTEIN_KINASE_TYR"/>
    <property type="match status" value="1"/>
</dbReference>
<feature type="domain" description="Protein kinase" evidence="19">
    <location>
        <begin position="569"/>
        <end position="852"/>
    </location>
</feature>
<dbReference type="PROSITE" id="PS50011">
    <property type="entry name" value="PROTEIN_KINASE_DOM"/>
    <property type="match status" value="1"/>
</dbReference>
<dbReference type="InterPro" id="IPR011009">
    <property type="entry name" value="Kinase-like_dom_sf"/>
</dbReference>
<evidence type="ECO:0000256" key="3">
    <source>
        <dbReference type="ARBA" id="ARBA00022679"/>
    </source>
</evidence>
<keyword evidence="10 18" id="KW-0472">Membrane</keyword>
<evidence type="ECO:0000256" key="17">
    <source>
        <dbReference type="SAM" id="MobiDB-lite"/>
    </source>
</evidence>
<reference evidence="21 22" key="1">
    <citation type="journal article" date="2017" name="Gigascience">
        <title>Draft genome of the honey bee ectoparasitic mite, Tropilaelaps mercedesae, is shaped by the parasitic life history.</title>
        <authorList>
            <person name="Dong X."/>
            <person name="Armstrong S.D."/>
            <person name="Xia D."/>
            <person name="Makepeace B.L."/>
            <person name="Darby A.C."/>
            <person name="Kadowaki T."/>
        </authorList>
    </citation>
    <scope>NUCLEOTIDE SEQUENCE [LARGE SCALE GENOMIC DNA]</scope>
    <source>
        <strain evidence="21">Wuxi-XJTLU</strain>
    </source>
</reference>
<organism evidence="21 22">
    <name type="scientific">Tropilaelaps mercedesae</name>
    <dbReference type="NCBI Taxonomy" id="418985"/>
    <lineage>
        <taxon>Eukaryota</taxon>
        <taxon>Metazoa</taxon>
        <taxon>Ecdysozoa</taxon>
        <taxon>Arthropoda</taxon>
        <taxon>Chelicerata</taxon>
        <taxon>Arachnida</taxon>
        <taxon>Acari</taxon>
        <taxon>Parasitiformes</taxon>
        <taxon>Mesostigmata</taxon>
        <taxon>Gamasina</taxon>
        <taxon>Dermanyssoidea</taxon>
        <taxon>Laelapidae</taxon>
        <taxon>Tropilaelaps</taxon>
    </lineage>
</organism>
<keyword evidence="9 18" id="KW-1133">Transmembrane helix</keyword>
<evidence type="ECO:0000256" key="5">
    <source>
        <dbReference type="ARBA" id="ARBA00022737"/>
    </source>
</evidence>
<dbReference type="CDD" id="cd00063">
    <property type="entry name" value="FN3"/>
    <property type="match status" value="3"/>
</dbReference>
<dbReference type="GO" id="GO:0007169">
    <property type="term" value="P:cell surface receptor protein tyrosine kinase signaling pathway"/>
    <property type="evidence" value="ECO:0007669"/>
    <property type="project" value="InterPro"/>
</dbReference>
<evidence type="ECO:0000256" key="7">
    <source>
        <dbReference type="ARBA" id="ARBA00022777"/>
    </source>
</evidence>
<dbReference type="Pfam" id="PF00041">
    <property type="entry name" value="fn3"/>
    <property type="match status" value="1"/>
</dbReference>
<keyword evidence="3" id="KW-0808">Transferase</keyword>
<evidence type="ECO:0000313" key="22">
    <source>
        <dbReference type="Proteomes" id="UP000192247"/>
    </source>
</evidence>
<feature type="region of interest" description="Disordered" evidence="17">
    <location>
        <begin position="1374"/>
        <end position="1416"/>
    </location>
</feature>
<accession>A0A1V9XAA5</accession>
<evidence type="ECO:0000256" key="8">
    <source>
        <dbReference type="ARBA" id="ARBA00022840"/>
    </source>
</evidence>
<dbReference type="SMART" id="SM00060">
    <property type="entry name" value="FN3"/>
    <property type="match status" value="3"/>
</dbReference>
<feature type="binding site" evidence="15">
    <location>
        <position position="599"/>
    </location>
    <ligand>
        <name>ATP</name>
        <dbReference type="ChEBI" id="CHEBI:30616"/>
    </ligand>
</feature>
<dbReference type="InterPro" id="IPR050122">
    <property type="entry name" value="RTK"/>
</dbReference>
<keyword evidence="11" id="KW-0829">Tyrosine-protein kinase</keyword>
<evidence type="ECO:0000313" key="21">
    <source>
        <dbReference type="EMBL" id="OQR70298.1"/>
    </source>
</evidence>
<dbReference type="Proteomes" id="UP000192247">
    <property type="component" value="Unassembled WGS sequence"/>
</dbReference>
<keyword evidence="5" id="KW-0677">Repeat</keyword>
<dbReference type="SUPFAM" id="SSF56112">
    <property type="entry name" value="Protein kinase-like (PK-like)"/>
    <property type="match status" value="1"/>
</dbReference>
<keyword evidence="4 16" id="KW-0812">Transmembrane</keyword>
<dbReference type="GO" id="GO:0005886">
    <property type="term" value="C:plasma membrane"/>
    <property type="evidence" value="ECO:0007669"/>
    <property type="project" value="TreeGrafter"/>
</dbReference>
<keyword evidence="7 21" id="KW-0418">Kinase</keyword>
<dbReference type="InterPro" id="IPR036116">
    <property type="entry name" value="FN3_sf"/>
</dbReference>
<dbReference type="Pfam" id="PF07714">
    <property type="entry name" value="PK_Tyr_Ser-Thr"/>
    <property type="match status" value="1"/>
</dbReference>
<evidence type="ECO:0000256" key="11">
    <source>
        <dbReference type="ARBA" id="ARBA00023137"/>
    </source>
</evidence>
<dbReference type="InterPro" id="IPR020635">
    <property type="entry name" value="Tyr_kinase_cat_dom"/>
</dbReference>
<dbReference type="InterPro" id="IPR002011">
    <property type="entry name" value="Tyr_kinase_rcpt_2_CS"/>
</dbReference>
<dbReference type="InterPro" id="IPR008266">
    <property type="entry name" value="Tyr_kinase_AS"/>
</dbReference>
<dbReference type="OrthoDB" id="65481at2759"/>
<dbReference type="GO" id="GO:0043235">
    <property type="term" value="C:receptor complex"/>
    <property type="evidence" value="ECO:0007669"/>
    <property type="project" value="TreeGrafter"/>
</dbReference>
<evidence type="ECO:0000256" key="12">
    <source>
        <dbReference type="ARBA" id="ARBA00023170"/>
    </source>
</evidence>
<name>A0A1V9XAA5_9ACAR</name>
<dbReference type="PROSITE" id="PS50853">
    <property type="entry name" value="FN3"/>
    <property type="match status" value="2"/>
</dbReference>
<evidence type="ECO:0000256" key="13">
    <source>
        <dbReference type="ARBA" id="ARBA00023180"/>
    </source>
</evidence>
<keyword evidence="6 15" id="KW-0547">Nucleotide-binding</keyword>
<evidence type="ECO:0000256" key="15">
    <source>
        <dbReference type="PROSITE-ProRule" id="PRU10141"/>
    </source>
</evidence>
<evidence type="ECO:0000256" key="9">
    <source>
        <dbReference type="ARBA" id="ARBA00022989"/>
    </source>
</evidence>
<proteinExistence type="inferred from homology"/>
<feature type="region of interest" description="Disordered" evidence="17">
    <location>
        <begin position="1490"/>
        <end position="1513"/>
    </location>
</feature>
<dbReference type="SMART" id="SM00219">
    <property type="entry name" value="TyrKc"/>
    <property type="match status" value="1"/>
</dbReference>
<evidence type="ECO:0000259" key="19">
    <source>
        <dbReference type="PROSITE" id="PS50011"/>
    </source>
</evidence>
<gene>
    <name evidence="21" type="ORF">BIW11_01710</name>
</gene>
<dbReference type="InterPro" id="IPR017441">
    <property type="entry name" value="Protein_kinase_ATP_BS"/>
</dbReference>
<comment type="caution">
    <text evidence="21">The sequence shown here is derived from an EMBL/GenBank/DDBJ whole genome shotgun (WGS) entry which is preliminary data.</text>
</comment>
<dbReference type="EMBL" id="MNPL01017970">
    <property type="protein sequence ID" value="OQR70298.1"/>
    <property type="molecule type" value="Genomic_DNA"/>
</dbReference>
<dbReference type="PRINTS" id="PR00109">
    <property type="entry name" value="TYRKINASE"/>
</dbReference>
<feature type="compositionally biased region" description="Polar residues" evidence="17">
    <location>
        <begin position="1442"/>
        <end position="1472"/>
    </location>
</feature>